<evidence type="ECO:0000313" key="4">
    <source>
        <dbReference type="EMBL" id="TDC47495.1"/>
    </source>
</evidence>
<dbReference type="InterPro" id="IPR009061">
    <property type="entry name" value="DNA-bd_dom_put_sf"/>
</dbReference>
<dbReference type="Pfam" id="PF00376">
    <property type="entry name" value="MerR"/>
    <property type="match status" value="1"/>
</dbReference>
<comment type="caution">
    <text evidence="4">The sequence shown here is derived from an EMBL/GenBank/DDBJ whole genome shotgun (WGS) entry which is preliminary data.</text>
</comment>
<sequence>MLAVAVLRPVDLAQAVGVSAQQVRNYEDAGVLPPVPRSASGYRQFSERHLDALVTYRALVPGYGVVAARSIMRTVHDGGVAGALALVDAGHAALHDQRRQLRETAAALESLTADAGATASPAVLAGTRPALRVGEVARRLGVRPSALRTWEAAGLLTPSREPGTSYRSYTAEDVRDAQLVSLLRQSRYGLAQVGLVLGELRRTGSTDALRAVVAQRQEQLAARALAMLDGGGRLFAYLSSSEASAREAPPRAASRASRTASPALAQGVPAQGS</sequence>
<dbReference type="Proteomes" id="UP000295621">
    <property type="component" value="Unassembled WGS sequence"/>
</dbReference>
<dbReference type="PANTHER" id="PTHR30204:SF93">
    <property type="entry name" value="HTH MERR-TYPE DOMAIN-CONTAINING PROTEIN"/>
    <property type="match status" value="1"/>
</dbReference>
<gene>
    <name evidence="4" type="ORF">E1212_24075</name>
</gene>
<evidence type="ECO:0000313" key="5">
    <source>
        <dbReference type="Proteomes" id="UP000295621"/>
    </source>
</evidence>
<dbReference type="AlphaFoldDB" id="A0A4V2XW18"/>
<reference evidence="4 5" key="1">
    <citation type="submission" date="2019-02" db="EMBL/GenBank/DDBJ databases">
        <title>Draft genome sequences of novel Actinobacteria.</title>
        <authorList>
            <person name="Sahin N."/>
            <person name="Ay H."/>
            <person name="Saygin H."/>
        </authorList>
    </citation>
    <scope>NUCLEOTIDE SEQUENCE [LARGE SCALE GENOMIC DNA]</scope>
    <source>
        <strain evidence="4 5">KC603</strain>
    </source>
</reference>
<keyword evidence="1" id="KW-0238">DNA-binding</keyword>
<dbReference type="Gene3D" id="1.10.1660.10">
    <property type="match status" value="2"/>
</dbReference>
<evidence type="ECO:0000256" key="1">
    <source>
        <dbReference type="ARBA" id="ARBA00023125"/>
    </source>
</evidence>
<dbReference type="SMART" id="SM00422">
    <property type="entry name" value="HTH_MERR"/>
    <property type="match status" value="2"/>
</dbReference>
<accession>A0A4V2XW18</accession>
<dbReference type="Pfam" id="PF13411">
    <property type="entry name" value="MerR_1"/>
    <property type="match status" value="1"/>
</dbReference>
<dbReference type="InterPro" id="IPR000551">
    <property type="entry name" value="MerR-type_HTH_dom"/>
</dbReference>
<dbReference type="InterPro" id="IPR047057">
    <property type="entry name" value="MerR_fam"/>
</dbReference>
<feature type="region of interest" description="Disordered" evidence="2">
    <location>
        <begin position="242"/>
        <end position="273"/>
    </location>
</feature>
<evidence type="ECO:0000256" key="2">
    <source>
        <dbReference type="SAM" id="MobiDB-lite"/>
    </source>
</evidence>
<feature type="domain" description="HTH merR-type" evidence="3">
    <location>
        <begin position="130"/>
        <end position="199"/>
    </location>
</feature>
<dbReference type="GO" id="GO:0003700">
    <property type="term" value="F:DNA-binding transcription factor activity"/>
    <property type="evidence" value="ECO:0007669"/>
    <property type="project" value="InterPro"/>
</dbReference>
<dbReference type="EMBL" id="SMKL01000073">
    <property type="protein sequence ID" value="TDC47495.1"/>
    <property type="molecule type" value="Genomic_DNA"/>
</dbReference>
<name>A0A4V2XW18_9ACTN</name>
<dbReference type="SUPFAM" id="SSF46955">
    <property type="entry name" value="Putative DNA-binding domain"/>
    <property type="match status" value="2"/>
</dbReference>
<feature type="domain" description="HTH merR-type" evidence="3">
    <location>
        <begin position="12"/>
        <end position="53"/>
    </location>
</feature>
<dbReference type="OrthoDB" id="3826383at2"/>
<organism evidence="4 5">
    <name type="scientific">Jiangella ureilytica</name>
    <dbReference type="NCBI Taxonomy" id="2530374"/>
    <lineage>
        <taxon>Bacteria</taxon>
        <taxon>Bacillati</taxon>
        <taxon>Actinomycetota</taxon>
        <taxon>Actinomycetes</taxon>
        <taxon>Jiangellales</taxon>
        <taxon>Jiangellaceae</taxon>
        <taxon>Jiangella</taxon>
    </lineage>
</organism>
<proteinExistence type="predicted"/>
<keyword evidence="5" id="KW-1185">Reference proteome</keyword>
<protein>
    <submittedName>
        <fullName evidence="4">MerR family transcriptional regulator</fullName>
    </submittedName>
</protein>
<dbReference type="PROSITE" id="PS50937">
    <property type="entry name" value="HTH_MERR_2"/>
    <property type="match status" value="2"/>
</dbReference>
<dbReference type="PANTHER" id="PTHR30204">
    <property type="entry name" value="REDOX-CYCLING DRUG-SENSING TRANSCRIPTIONAL ACTIVATOR SOXR"/>
    <property type="match status" value="1"/>
</dbReference>
<evidence type="ECO:0000259" key="3">
    <source>
        <dbReference type="PROSITE" id="PS50937"/>
    </source>
</evidence>
<feature type="compositionally biased region" description="Low complexity" evidence="2">
    <location>
        <begin position="250"/>
        <end position="265"/>
    </location>
</feature>
<dbReference type="GO" id="GO:0003677">
    <property type="term" value="F:DNA binding"/>
    <property type="evidence" value="ECO:0007669"/>
    <property type="project" value="UniProtKB-KW"/>
</dbReference>